<gene>
    <name evidence="2" type="ORF">HAP95_13130</name>
</gene>
<protein>
    <submittedName>
        <fullName evidence="2">DUF3363 domain-containing protein</fullName>
    </submittedName>
</protein>
<keyword evidence="3" id="KW-1185">Reference proteome</keyword>
<feature type="region of interest" description="Disordered" evidence="1">
    <location>
        <begin position="463"/>
        <end position="482"/>
    </location>
</feature>
<dbReference type="EMBL" id="JAAOMP010000142">
    <property type="protein sequence ID" value="MBU2761077.1"/>
    <property type="molecule type" value="Genomic_DNA"/>
</dbReference>
<proteinExistence type="predicted"/>
<dbReference type="Proteomes" id="UP000755654">
    <property type="component" value="Unassembled WGS sequence"/>
</dbReference>
<evidence type="ECO:0000313" key="2">
    <source>
        <dbReference type="EMBL" id="MBU2761077.1"/>
    </source>
</evidence>
<reference evidence="2 3" key="1">
    <citation type="journal article" date="2021" name="ISME J.">
        <title>Genomic evolution of the class Acidithiobacillia: deep-branching Proteobacteria living in extreme acidic conditions.</title>
        <authorList>
            <person name="Moya-Beltran A."/>
            <person name="Beard S."/>
            <person name="Rojas-Villalobos C."/>
            <person name="Issotta F."/>
            <person name="Gallardo Y."/>
            <person name="Ulloa R."/>
            <person name="Giaveno A."/>
            <person name="Degli Esposti M."/>
            <person name="Johnson D.B."/>
            <person name="Quatrini R."/>
        </authorList>
    </citation>
    <scope>NUCLEOTIDE SEQUENCE [LARGE SCALE GENOMIC DNA]</scope>
    <source>
        <strain evidence="2 3">RW2</strain>
    </source>
</reference>
<sequence length="545" mass="62101">MTEKRSDTSVSGKSFVRGKTIDDDERSRGRPQAARVVRRVIQERVNLHGRSIAKIARAAGQTSRLAAGRLAAGNKLINGRHPIRPIPKGPPMKEAARRVTIKVSYVSNRKPGQWAAHGKYLEREGTQEDRSAGTGFDVQSDDVSLHKRLNDWQLADDPRLFKVIISPEDGDRMDLKAFTREYMARLAPHLRETGIEWMGVAHYNTAHPHAHVLLRGNGNLQIPRELLQRGMRNLASEVATEHLGYRSPAEIEKTRRREMEAHRLTPLDRDIEAVARPLPDGRSAVVETPLLPESRGYARQRRRMGRLEALERMGLAEKVSHSAWVLDHGWTKGLRDLQGLRTRTEMVAKSRALMTEPRCVPQVTKIRPEERLVGRVLGTGLDEQYDRSFVLIEGTDYRAHIVYQDNRIEKARAAGALPLRHLVAIEGKAFEKDGRTVRYTRVQDYGLEIADKVKSALPIPPQALDDALDAGQKPDPNANTGFQRHWHHQLLERQREREKEKEKEKKSRLEQEQQEKERKRAEQERRSAGRLPTRKDGKDKDTGIE</sequence>
<feature type="region of interest" description="Disordered" evidence="1">
    <location>
        <begin position="492"/>
        <end position="545"/>
    </location>
</feature>
<feature type="compositionally biased region" description="Basic and acidic residues" evidence="1">
    <location>
        <begin position="19"/>
        <end position="28"/>
    </location>
</feature>
<evidence type="ECO:0000313" key="3">
    <source>
        <dbReference type="Proteomes" id="UP000755654"/>
    </source>
</evidence>
<feature type="region of interest" description="Disordered" evidence="1">
    <location>
        <begin position="1"/>
        <end position="33"/>
    </location>
</feature>
<evidence type="ECO:0000256" key="1">
    <source>
        <dbReference type="SAM" id="MobiDB-lite"/>
    </source>
</evidence>
<organism evidence="2 3">
    <name type="scientific">Acidithiobacillus sulfurivorans</name>
    <dbReference type="NCBI Taxonomy" id="1958756"/>
    <lineage>
        <taxon>Bacteria</taxon>
        <taxon>Pseudomonadati</taxon>
        <taxon>Pseudomonadota</taxon>
        <taxon>Acidithiobacillia</taxon>
        <taxon>Acidithiobacillales</taxon>
        <taxon>Acidithiobacillaceae</taxon>
        <taxon>Acidithiobacillus</taxon>
    </lineage>
</organism>
<comment type="caution">
    <text evidence="2">The sequence shown here is derived from an EMBL/GenBank/DDBJ whole genome shotgun (WGS) entry which is preliminary data.</text>
</comment>
<name>A0ABS6A0R2_9PROT</name>
<dbReference type="InterPro" id="IPR021795">
    <property type="entry name" value="DUF3363"/>
</dbReference>
<accession>A0ABS6A0R2</accession>
<dbReference type="Pfam" id="PF11843">
    <property type="entry name" value="DUF3363"/>
    <property type="match status" value="1"/>
</dbReference>